<evidence type="ECO:0000256" key="4">
    <source>
        <dbReference type="ARBA" id="ARBA00022432"/>
    </source>
</evidence>
<sequence>MAIELPKAKSVIANPSQDELKRYVAKMPNAQLTEFGNYNVKARVTARSAGSTFIVTDDPSRTTKQTMPRSEYEAVARAQEEYIADKDMILVEGYIGPENSPLKRPARVYIERANANIPAMQQQLYYPKDADWREEDALTVIYTPNCPAPGNYPDDRLVTIDLDNWVTRVFNIDYFGESKMGGLRMWMEWVYQQGALAMHAGAKVIPTAGGDKVALIVGLSGTGKTTTTFTRQNNSLPVQDDIVALVAGGDTYSTENGCFAKTYGLDPKYEPTIYGALTKPSAWLENVAVDGNGKVDFFDDSYTANGRGTFSLAEIPHFDPRKLGKAHFLLILNRNESIIPAVAKMASKEQAIAYYMLGETKGTSAGGKAEAGKFLRVPGTNPFFMGHDYQQGNRLGEMIDSMDYDFQVYVLNTGRVGGGENDERSKKVKIPHTSAIVKAIAEGTIEWEEDPDFGYLVATSVPDFDDPDLLQPRKLYEKQGRADEYAELVAKLKAERREYMKQHVGLIDGVVDSLG</sequence>
<keyword evidence="8 10" id="KW-0456">Lyase</keyword>
<evidence type="ECO:0000313" key="10">
    <source>
        <dbReference type="EMBL" id="KWW97273.1"/>
    </source>
</evidence>
<keyword evidence="4" id="KW-0312">Gluconeogenesis</keyword>
<keyword evidence="11" id="KW-1185">Reference proteome</keyword>
<dbReference type="SUPFAM" id="SSF53795">
    <property type="entry name" value="PEP carboxykinase-like"/>
    <property type="match status" value="1"/>
</dbReference>
<dbReference type="PATRIC" id="fig|1469144.10.peg.4699"/>
<dbReference type="GO" id="GO:0016301">
    <property type="term" value="F:kinase activity"/>
    <property type="evidence" value="ECO:0007669"/>
    <property type="project" value="UniProtKB-KW"/>
</dbReference>
<gene>
    <name evidence="10" type="ORF">LI90_4442</name>
</gene>
<dbReference type="Gene3D" id="3.40.449.10">
    <property type="entry name" value="Phosphoenolpyruvate Carboxykinase, domain 1"/>
    <property type="match status" value="1"/>
</dbReference>
<dbReference type="InterPro" id="IPR013035">
    <property type="entry name" value="PEP_carboxykinase_C"/>
</dbReference>
<reference evidence="11" key="1">
    <citation type="submission" date="2015-04" db="EMBL/GenBank/DDBJ databases">
        <title>Physiological reanalysis, assessment of diazotrophy, and genome sequences of multiple isolates of Streptomyces thermoautotrophicus.</title>
        <authorList>
            <person name="MacKellar D.C."/>
            <person name="Lieber L."/>
            <person name="Norman J."/>
            <person name="Bolger A."/>
            <person name="Tobin C."/>
            <person name="Murray J.W."/>
            <person name="Chang R."/>
            <person name="Ford T."/>
            <person name="Nguyen P.Q."/>
            <person name="Woodward J."/>
            <person name="Permingeat H."/>
            <person name="Joshi N.S."/>
            <person name="Silver P.A."/>
            <person name="Usadel B."/>
            <person name="Rutherford A.W."/>
            <person name="Friesen M."/>
            <person name="Prell J."/>
        </authorList>
    </citation>
    <scope>NUCLEOTIDE SEQUENCE [LARGE SCALE GENOMIC DNA]</scope>
    <source>
        <strain evidence="11">H1</strain>
    </source>
</reference>
<comment type="catalytic activity">
    <reaction evidence="9">
        <text>oxaloacetate + ATP = phosphoenolpyruvate + ADP + CO2</text>
        <dbReference type="Rhea" id="RHEA:18617"/>
        <dbReference type="ChEBI" id="CHEBI:16452"/>
        <dbReference type="ChEBI" id="CHEBI:16526"/>
        <dbReference type="ChEBI" id="CHEBI:30616"/>
        <dbReference type="ChEBI" id="CHEBI:58702"/>
        <dbReference type="ChEBI" id="CHEBI:456216"/>
        <dbReference type="EC" id="4.1.1.49"/>
    </reaction>
</comment>
<dbReference type="UniPathway" id="UPA00138"/>
<dbReference type="GO" id="GO:0004612">
    <property type="term" value="F:phosphoenolpyruvate carboxykinase (ATP) activity"/>
    <property type="evidence" value="ECO:0007669"/>
    <property type="project" value="UniProtKB-EC"/>
</dbReference>
<comment type="pathway">
    <text evidence="1">Carbohydrate biosynthesis; gluconeogenesis.</text>
</comment>
<dbReference type="Gene3D" id="2.170.8.10">
    <property type="entry name" value="Phosphoenolpyruvate Carboxykinase, domain 2"/>
    <property type="match status" value="1"/>
</dbReference>
<comment type="similarity">
    <text evidence="2">Belongs to the phosphoenolpyruvate carboxykinase (ATP) family.</text>
</comment>
<keyword evidence="10" id="KW-0808">Transferase</keyword>
<dbReference type="Gene3D" id="3.90.228.20">
    <property type="match status" value="1"/>
</dbReference>
<dbReference type="GO" id="GO:0006094">
    <property type="term" value="P:gluconeogenesis"/>
    <property type="evidence" value="ECO:0007669"/>
    <property type="project" value="UniProtKB-UniPathway"/>
</dbReference>
<evidence type="ECO:0000256" key="7">
    <source>
        <dbReference type="ARBA" id="ARBA00022840"/>
    </source>
</evidence>
<evidence type="ECO:0000256" key="2">
    <source>
        <dbReference type="ARBA" id="ARBA00006052"/>
    </source>
</evidence>
<evidence type="ECO:0000256" key="5">
    <source>
        <dbReference type="ARBA" id="ARBA00022741"/>
    </source>
</evidence>
<accession>A0A132MHK2</accession>
<protein>
    <recommendedName>
        <fullName evidence="3">phosphoenolpyruvate carboxykinase (ATP)</fullName>
        <ecNumber evidence="3">4.1.1.49</ecNumber>
    </recommendedName>
</protein>
<evidence type="ECO:0000256" key="9">
    <source>
        <dbReference type="ARBA" id="ARBA00047371"/>
    </source>
</evidence>
<dbReference type="InterPro" id="IPR001272">
    <property type="entry name" value="PEP_carboxykinase_ATP"/>
</dbReference>
<dbReference type="EC" id="4.1.1.49" evidence="3"/>
<dbReference type="RefSeq" id="WP_066892641.1">
    <property type="nucleotide sequence ID" value="NZ_LAXD01000004.1"/>
</dbReference>
<dbReference type="EMBL" id="LAXD01000004">
    <property type="protein sequence ID" value="KWW97273.1"/>
    <property type="molecule type" value="Genomic_DNA"/>
</dbReference>
<dbReference type="Proteomes" id="UP000070188">
    <property type="component" value="Unassembled WGS sequence"/>
</dbReference>
<dbReference type="SUPFAM" id="SSF68923">
    <property type="entry name" value="PEP carboxykinase N-terminal domain"/>
    <property type="match status" value="1"/>
</dbReference>
<name>A0A132MHK2_9ACTN</name>
<organism evidence="10 11">
    <name type="scientific">Carbonactinospora thermoautotrophica</name>
    <dbReference type="NCBI Taxonomy" id="1469144"/>
    <lineage>
        <taxon>Bacteria</taxon>
        <taxon>Bacillati</taxon>
        <taxon>Actinomycetota</taxon>
        <taxon>Actinomycetes</taxon>
        <taxon>Kitasatosporales</taxon>
        <taxon>Carbonactinosporaceae</taxon>
        <taxon>Carbonactinospora</taxon>
    </lineage>
</organism>
<evidence type="ECO:0000256" key="3">
    <source>
        <dbReference type="ARBA" id="ARBA00012363"/>
    </source>
</evidence>
<keyword evidence="6" id="KW-0210">Decarboxylase</keyword>
<keyword evidence="10" id="KW-0670">Pyruvate</keyword>
<dbReference type="AlphaFoldDB" id="A0A132MHK2"/>
<dbReference type="InterPro" id="IPR008210">
    <property type="entry name" value="PEP_carboxykinase_N"/>
</dbReference>
<dbReference type="PIRSF" id="PIRSF006294">
    <property type="entry name" value="PEP_crbxkin"/>
    <property type="match status" value="1"/>
</dbReference>
<evidence type="ECO:0000256" key="8">
    <source>
        <dbReference type="ARBA" id="ARBA00023239"/>
    </source>
</evidence>
<proteinExistence type="inferred from homology"/>
<keyword evidence="10" id="KW-0418">Kinase</keyword>
<evidence type="ECO:0000256" key="6">
    <source>
        <dbReference type="ARBA" id="ARBA00022793"/>
    </source>
</evidence>
<dbReference type="PANTHER" id="PTHR30031">
    <property type="entry name" value="PHOSPHOENOLPYRUVATE CARBOXYKINASE ATP"/>
    <property type="match status" value="1"/>
</dbReference>
<keyword evidence="5" id="KW-0547">Nucleotide-binding</keyword>
<keyword evidence="7" id="KW-0067">ATP-binding</keyword>
<dbReference type="GO" id="GO:0005829">
    <property type="term" value="C:cytosol"/>
    <property type="evidence" value="ECO:0007669"/>
    <property type="project" value="TreeGrafter"/>
</dbReference>
<dbReference type="NCBIfam" id="NF006821">
    <property type="entry name" value="PRK09344.1-3"/>
    <property type="match status" value="1"/>
</dbReference>
<dbReference type="Pfam" id="PF01293">
    <property type="entry name" value="PEPCK_ATP"/>
    <property type="match status" value="1"/>
</dbReference>
<evidence type="ECO:0000313" key="11">
    <source>
        <dbReference type="Proteomes" id="UP000070188"/>
    </source>
</evidence>
<comment type="caution">
    <text evidence="10">The sequence shown here is derived from an EMBL/GenBank/DDBJ whole genome shotgun (WGS) entry which is preliminary data.</text>
</comment>
<dbReference type="STRING" id="1469144.LI90_4442"/>
<dbReference type="OrthoDB" id="9806325at2"/>
<dbReference type="GO" id="GO:0005524">
    <property type="term" value="F:ATP binding"/>
    <property type="evidence" value="ECO:0007669"/>
    <property type="project" value="UniProtKB-KW"/>
</dbReference>
<evidence type="ECO:0000256" key="1">
    <source>
        <dbReference type="ARBA" id="ARBA00004742"/>
    </source>
</evidence>
<dbReference type="PANTHER" id="PTHR30031:SF0">
    <property type="entry name" value="PHOSPHOENOLPYRUVATE CARBOXYKINASE (ATP)"/>
    <property type="match status" value="1"/>
</dbReference>